<evidence type="ECO:0000313" key="1">
    <source>
        <dbReference type="Ensembl" id="ENSOSUP00000016487.1"/>
    </source>
</evidence>
<dbReference type="Ensembl" id="ENSOSUT00000017055.1">
    <property type="protein sequence ID" value="ENSOSUP00000016487.1"/>
    <property type="gene ID" value="ENSOSUG00000011779.1"/>
</dbReference>
<name>A0A8C8B8D1_9STRI</name>
<protein>
    <submittedName>
        <fullName evidence="1">Integrin subunit alpha 2b</fullName>
    </submittedName>
</protein>
<organism evidence="1 2">
    <name type="scientific">Otus sunia</name>
    <name type="common">Oriental scops-owl</name>
    <dbReference type="NCBI Taxonomy" id="257818"/>
    <lineage>
        <taxon>Eukaryota</taxon>
        <taxon>Metazoa</taxon>
        <taxon>Chordata</taxon>
        <taxon>Craniata</taxon>
        <taxon>Vertebrata</taxon>
        <taxon>Euteleostomi</taxon>
        <taxon>Archelosauria</taxon>
        <taxon>Archosauria</taxon>
        <taxon>Dinosauria</taxon>
        <taxon>Saurischia</taxon>
        <taxon>Theropoda</taxon>
        <taxon>Coelurosauria</taxon>
        <taxon>Aves</taxon>
        <taxon>Neognathae</taxon>
        <taxon>Neoaves</taxon>
        <taxon>Telluraves</taxon>
        <taxon>Strigiformes</taxon>
        <taxon>Strigidae</taxon>
        <taxon>Otus</taxon>
    </lineage>
</organism>
<sequence length="204" mass="21506">DAAAPRQPRACSHHPAAPRGGCRPAVGPRCRRGTVGTTLCPPAGPSTPRAPVIPLFVVVGAPHANTSQPGVAQPGAVFLCSWPLDDPPCYPLLIDTTGNTLNLRTYKSHQWLGASVTSWNGKLACAPLQHWNAMEGQHEAFRTPTGACFVGAPGLRRVAWYSPCRDRLMASTYRQSYYGEGRRVGGGGGCPPPSAGLTLPCARS</sequence>
<reference evidence="1" key="1">
    <citation type="submission" date="2025-08" db="UniProtKB">
        <authorList>
            <consortium name="Ensembl"/>
        </authorList>
    </citation>
    <scope>IDENTIFICATION</scope>
</reference>
<reference evidence="1" key="2">
    <citation type="submission" date="2025-09" db="UniProtKB">
        <authorList>
            <consortium name="Ensembl"/>
        </authorList>
    </citation>
    <scope>IDENTIFICATION</scope>
</reference>
<dbReference type="Proteomes" id="UP000694552">
    <property type="component" value="Unplaced"/>
</dbReference>
<dbReference type="GO" id="GO:0005178">
    <property type="term" value="F:integrin binding"/>
    <property type="evidence" value="ECO:0007669"/>
    <property type="project" value="TreeGrafter"/>
</dbReference>
<evidence type="ECO:0000313" key="2">
    <source>
        <dbReference type="Proteomes" id="UP000694552"/>
    </source>
</evidence>
<dbReference type="AlphaFoldDB" id="A0A8C8B8D1"/>
<dbReference type="SUPFAM" id="SSF69318">
    <property type="entry name" value="Integrin alpha N-terminal domain"/>
    <property type="match status" value="1"/>
</dbReference>
<dbReference type="Gene3D" id="2.130.10.130">
    <property type="entry name" value="Integrin alpha, N-terminal"/>
    <property type="match status" value="1"/>
</dbReference>
<dbReference type="GO" id="GO:0001525">
    <property type="term" value="P:angiogenesis"/>
    <property type="evidence" value="ECO:0007669"/>
    <property type="project" value="TreeGrafter"/>
</dbReference>
<dbReference type="GO" id="GO:0033627">
    <property type="term" value="P:cell adhesion mediated by integrin"/>
    <property type="evidence" value="ECO:0007669"/>
    <property type="project" value="TreeGrafter"/>
</dbReference>
<dbReference type="GO" id="GO:0009897">
    <property type="term" value="C:external side of plasma membrane"/>
    <property type="evidence" value="ECO:0007669"/>
    <property type="project" value="TreeGrafter"/>
</dbReference>
<proteinExistence type="predicted"/>
<dbReference type="GO" id="GO:0098609">
    <property type="term" value="P:cell-cell adhesion"/>
    <property type="evidence" value="ECO:0007669"/>
    <property type="project" value="TreeGrafter"/>
</dbReference>
<dbReference type="InterPro" id="IPR028994">
    <property type="entry name" value="Integrin_alpha_N"/>
</dbReference>
<dbReference type="GO" id="GO:0007229">
    <property type="term" value="P:integrin-mediated signaling pathway"/>
    <property type="evidence" value="ECO:0007669"/>
    <property type="project" value="TreeGrafter"/>
</dbReference>
<dbReference type="GO" id="GO:0008305">
    <property type="term" value="C:integrin complex"/>
    <property type="evidence" value="ECO:0007669"/>
    <property type="project" value="TreeGrafter"/>
</dbReference>
<accession>A0A8C8B8D1</accession>
<dbReference type="PANTHER" id="PTHR23220:SF73">
    <property type="entry name" value="INTEGRIN ALPHA-IIB"/>
    <property type="match status" value="1"/>
</dbReference>
<keyword evidence="2" id="KW-1185">Reference proteome</keyword>
<dbReference type="GO" id="GO:0007160">
    <property type="term" value="P:cell-matrix adhesion"/>
    <property type="evidence" value="ECO:0007669"/>
    <property type="project" value="TreeGrafter"/>
</dbReference>
<dbReference type="PANTHER" id="PTHR23220">
    <property type="entry name" value="INTEGRIN ALPHA"/>
    <property type="match status" value="1"/>
</dbReference>